<reference evidence="3 4" key="1">
    <citation type="submission" date="2018-06" db="EMBL/GenBank/DDBJ databases">
        <authorList>
            <consortium name="Pathogen Informatics"/>
            <person name="Doyle S."/>
        </authorList>
    </citation>
    <scope>NUCLEOTIDE SEQUENCE [LARGE SCALE GENOMIC DNA]</scope>
    <source>
        <strain evidence="3 4">NCTC13093</strain>
    </source>
</reference>
<evidence type="ECO:0000313" key="3">
    <source>
        <dbReference type="EMBL" id="SPT70631.1"/>
    </source>
</evidence>
<dbReference type="GO" id="GO:0000160">
    <property type="term" value="P:phosphorelay signal transduction system"/>
    <property type="evidence" value="ECO:0007669"/>
    <property type="project" value="UniProtKB-KW"/>
</dbReference>
<sequence length="116" mass="13476">MQLDELSEYINIDIKGSLERFSNFEPMYIKYLKRFNQDPTFDAFELSIRDNNLEEIENTAHTLKGICGNLGLSDLFDVYNEIVQAVRSHENDKIGQLAQRAIADTLKYREILSKLD</sequence>
<name>A0A2X0V119_9GAMM</name>
<proteinExistence type="predicted"/>
<gene>
    <name evidence="3" type="ORF">NCTC13093_02049</name>
</gene>
<evidence type="ECO:0000259" key="2">
    <source>
        <dbReference type="Pfam" id="PF01627"/>
    </source>
</evidence>
<keyword evidence="4" id="KW-1185">Reference proteome</keyword>
<dbReference type="EMBL" id="UAPV01000001">
    <property type="protein sequence ID" value="SPT70631.1"/>
    <property type="molecule type" value="Genomic_DNA"/>
</dbReference>
<evidence type="ECO:0000256" key="1">
    <source>
        <dbReference type="ARBA" id="ARBA00023012"/>
    </source>
</evidence>
<dbReference type="AlphaFoldDB" id="A0A2X0V119"/>
<accession>A0A2X0V119</accession>
<dbReference type="Proteomes" id="UP000250086">
    <property type="component" value="Unassembled WGS sequence"/>
</dbReference>
<dbReference type="InterPro" id="IPR008207">
    <property type="entry name" value="Sig_transdc_His_kin_Hpt_dom"/>
</dbReference>
<feature type="domain" description="HPt" evidence="2">
    <location>
        <begin position="42"/>
        <end position="99"/>
    </location>
</feature>
<organism evidence="3 4">
    <name type="scientific">Anaerobiospirillum thomasii</name>
    <dbReference type="NCBI Taxonomy" id="179995"/>
    <lineage>
        <taxon>Bacteria</taxon>
        <taxon>Pseudomonadati</taxon>
        <taxon>Pseudomonadota</taxon>
        <taxon>Gammaproteobacteria</taxon>
        <taxon>Aeromonadales</taxon>
        <taxon>Succinivibrionaceae</taxon>
        <taxon>Anaerobiospirillum</taxon>
    </lineage>
</organism>
<dbReference type="Gene3D" id="1.20.120.160">
    <property type="entry name" value="HPT domain"/>
    <property type="match status" value="1"/>
</dbReference>
<protein>
    <submittedName>
        <fullName evidence="3">Hpt domain</fullName>
    </submittedName>
</protein>
<dbReference type="GO" id="GO:0004672">
    <property type="term" value="F:protein kinase activity"/>
    <property type="evidence" value="ECO:0007669"/>
    <property type="project" value="UniProtKB-ARBA"/>
</dbReference>
<dbReference type="InterPro" id="IPR036641">
    <property type="entry name" value="HPT_dom_sf"/>
</dbReference>
<dbReference type="Pfam" id="PF01627">
    <property type="entry name" value="Hpt"/>
    <property type="match status" value="1"/>
</dbReference>
<evidence type="ECO:0000313" key="4">
    <source>
        <dbReference type="Proteomes" id="UP000250086"/>
    </source>
</evidence>
<dbReference type="RefSeq" id="WP_172458009.1">
    <property type="nucleotide sequence ID" value="NZ_UAPU01000005.1"/>
</dbReference>
<keyword evidence="1" id="KW-0902">Two-component regulatory system</keyword>
<dbReference type="SUPFAM" id="SSF47226">
    <property type="entry name" value="Histidine-containing phosphotransfer domain, HPT domain"/>
    <property type="match status" value="1"/>
</dbReference>